<dbReference type="InterPro" id="IPR003959">
    <property type="entry name" value="ATPase_AAA_core"/>
</dbReference>
<evidence type="ECO:0000256" key="3">
    <source>
        <dbReference type="ARBA" id="ARBA00020776"/>
    </source>
</evidence>
<dbReference type="SMART" id="SM00382">
    <property type="entry name" value="AAA"/>
    <property type="match status" value="1"/>
</dbReference>
<proteinExistence type="inferred from homology"/>
<organism evidence="8 9">
    <name type="scientific">Megamonas hypermegale</name>
    <dbReference type="NCBI Taxonomy" id="158847"/>
    <lineage>
        <taxon>Bacteria</taxon>
        <taxon>Bacillati</taxon>
        <taxon>Bacillota</taxon>
        <taxon>Negativicutes</taxon>
        <taxon>Selenomonadales</taxon>
        <taxon>Selenomonadaceae</taxon>
        <taxon>Megamonas</taxon>
    </lineage>
</organism>
<dbReference type="STRING" id="1122216.GCA_000423385_00460"/>
<dbReference type="GO" id="GO:0008047">
    <property type="term" value="F:enzyme activator activity"/>
    <property type="evidence" value="ECO:0007669"/>
    <property type="project" value="TreeGrafter"/>
</dbReference>
<dbReference type="GO" id="GO:0003677">
    <property type="term" value="F:DNA binding"/>
    <property type="evidence" value="ECO:0007669"/>
    <property type="project" value="InterPro"/>
</dbReference>
<dbReference type="InterPro" id="IPR021886">
    <property type="entry name" value="MgsA_C"/>
</dbReference>
<dbReference type="FunFam" id="1.10.8.60:FF:000029">
    <property type="entry name" value="Replication-associated recombination protein A"/>
    <property type="match status" value="1"/>
</dbReference>
<dbReference type="CDD" id="cd00009">
    <property type="entry name" value="AAA"/>
    <property type="match status" value="1"/>
</dbReference>
<dbReference type="PANTHER" id="PTHR13779:SF7">
    <property type="entry name" value="ATPASE WRNIP1"/>
    <property type="match status" value="1"/>
</dbReference>
<dbReference type="Gene3D" id="1.10.3710.10">
    <property type="entry name" value="DNA polymerase III clamp loader subunits, C-terminal domain"/>
    <property type="match status" value="1"/>
</dbReference>
<dbReference type="GO" id="GO:0006261">
    <property type="term" value="P:DNA-templated DNA replication"/>
    <property type="evidence" value="ECO:0007669"/>
    <property type="project" value="TreeGrafter"/>
</dbReference>
<dbReference type="FunFam" id="1.20.272.10:FF:000001">
    <property type="entry name" value="Putative AAA family ATPase"/>
    <property type="match status" value="1"/>
</dbReference>
<accession>A0A378NT62</accession>
<dbReference type="GO" id="GO:0016887">
    <property type="term" value="F:ATP hydrolysis activity"/>
    <property type="evidence" value="ECO:0007669"/>
    <property type="project" value="InterPro"/>
</dbReference>
<keyword evidence="4" id="KW-0235">DNA replication</keyword>
<dbReference type="InterPro" id="IPR008921">
    <property type="entry name" value="DNA_pol3_clamp-load_cplx_C"/>
</dbReference>
<comment type="function">
    <text evidence="1">DNA-dependent ATPase that plays important roles in cellular responses to stalled DNA replication processes.</text>
</comment>
<evidence type="ECO:0000256" key="6">
    <source>
        <dbReference type="ARBA" id="ARBA00022840"/>
    </source>
</evidence>
<protein>
    <recommendedName>
        <fullName evidence="3">Replication-associated recombination protein A</fullName>
    </recommendedName>
</protein>
<evidence type="ECO:0000256" key="4">
    <source>
        <dbReference type="ARBA" id="ARBA00022705"/>
    </source>
</evidence>
<comment type="similarity">
    <text evidence="2">Belongs to the AAA ATPase family. RarA/MGS1/WRNIP1 subfamily.</text>
</comment>
<dbReference type="Gene3D" id="1.10.8.60">
    <property type="match status" value="1"/>
</dbReference>
<sequence>MQDLDLFSAMASENNESISENTIEMDEDYRPLAERMRPRNFDEYIGQEKILGKKSFLRRMVQEDKIPSLILYGPPGTGKTTLAKMIAGMTKSEFSRLNAVSAGISDVRKIIEKADENRRYYRKRTIIFLDEIHRFNKAQQDVLLPYVEDGRIILIGATTENPYFEVNHALLSRVRVVKLELLDEQNLIDILKIALEDKVRGLGKYKFKYDDEILSIIAQYAGGDARVALNILEQAGDVALEQNHNINKEIIESIISEKIQTYDKNGDNHYDIVSAFIKSMRGSDPDAALHYLARMLVAGEDINFIARRIAICASEDVGNADPQALVLAMATVQAVQFLGMPEARIPLAQAVTYIASAPKSNASYLAIDKAIEQVKSQDCGQVPIHLRDCHYKGAKKLGHGVDYKYAHDYPYHIVKQQYLPDKIKNVKYYMPTSNGYEEKIGKYMQFCEKINS</sequence>
<evidence type="ECO:0000313" key="8">
    <source>
        <dbReference type="EMBL" id="STY71573.1"/>
    </source>
</evidence>
<reference evidence="8 9" key="1">
    <citation type="submission" date="2018-06" db="EMBL/GenBank/DDBJ databases">
        <authorList>
            <consortium name="Pathogen Informatics"/>
            <person name="Doyle S."/>
        </authorList>
    </citation>
    <scope>NUCLEOTIDE SEQUENCE [LARGE SCALE GENOMIC DNA]</scope>
    <source>
        <strain evidence="8 9">NCTC10571</strain>
    </source>
</reference>
<keyword evidence="6" id="KW-0067">ATP-binding</keyword>
<name>A0A378NT62_9FIRM</name>
<dbReference type="FunFam" id="1.10.3710.10:FF:000003">
    <property type="entry name" value="ATPase, AAA family protein"/>
    <property type="match status" value="1"/>
</dbReference>
<dbReference type="InterPro" id="IPR003593">
    <property type="entry name" value="AAA+_ATPase"/>
</dbReference>
<dbReference type="RefSeq" id="WP_115151867.1">
    <property type="nucleotide sequence ID" value="NZ_UGPP01000001.1"/>
</dbReference>
<dbReference type="CDD" id="cd18139">
    <property type="entry name" value="HLD_clamp_RarA"/>
    <property type="match status" value="1"/>
</dbReference>
<evidence type="ECO:0000256" key="5">
    <source>
        <dbReference type="ARBA" id="ARBA00022741"/>
    </source>
</evidence>
<dbReference type="InterPro" id="IPR051314">
    <property type="entry name" value="AAA_ATPase_RarA/MGS1/WRNIP1"/>
</dbReference>
<dbReference type="AlphaFoldDB" id="A0A378NT62"/>
<dbReference type="GO" id="GO:0000731">
    <property type="term" value="P:DNA synthesis involved in DNA repair"/>
    <property type="evidence" value="ECO:0007669"/>
    <property type="project" value="TreeGrafter"/>
</dbReference>
<dbReference type="InterPro" id="IPR032423">
    <property type="entry name" value="AAA_assoc_2"/>
</dbReference>
<dbReference type="Pfam" id="PF00004">
    <property type="entry name" value="AAA"/>
    <property type="match status" value="1"/>
</dbReference>
<dbReference type="Proteomes" id="UP000255234">
    <property type="component" value="Unassembled WGS sequence"/>
</dbReference>
<dbReference type="InterPro" id="IPR027417">
    <property type="entry name" value="P-loop_NTPase"/>
</dbReference>
<keyword evidence="5" id="KW-0547">Nucleotide-binding</keyword>
<dbReference type="Gene3D" id="3.40.50.300">
    <property type="entry name" value="P-loop containing nucleotide triphosphate hydrolases"/>
    <property type="match status" value="1"/>
</dbReference>
<dbReference type="Pfam" id="PF12002">
    <property type="entry name" value="MgsA_C"/>
    <property type="match status" value="1"/>
</dbReference>
<evidence type="ECO:0000259" key="7">
    <source>
        <dbReference type="SMART" id="SM00382"/>
    </source>
</evidence>
<dbReference type="GO" id="GO:0017116">
    <property type="term" value="F:single-stranded DNA helicase activity"/>
    <property type="evidence" value="ECO:0007669"/>
    <property type="project" value="TreeGrafter"/>
</dbReference>
<dbReference type="EMBL" id="UGPP01000001">
    <property type="protein sequence ID" value="STY71573.1"/>
    <property type="molecule type" value="Genomic_DNA"/>
</dbReference>
<dbReference type="Pfam" id="PF16193">
    <property type="entry name" value="AAA_assoc_2"/>
    <property type="match status" value="1"/>
</dbReference>
<dbReference type="FunFam" id="3.40.50.300:FF:000137">
    <property type="entry name" value="Replication-associated recombination protein A"/>
    <property type="match status" value="1"/>
</dbReference>
<evidence type="ECO:0000256" key="2">
    <source>
        <dbReference type="ARBA" id="ARBA00008959"/>
    </source>
</evidence>
<dbReference type="SUPFAM" id="SSF48019">
    <property type="entry name" value="post-AAA+ oligomerization domain-like"/>
    <property type="match status" value="1"/>
</dbReference>
<evidence type="ECO:0000256" key="1">
    <source>
        <dbReference type="ARBA" id="ARBA00002393"/>
    </source>
</evidence>
<dbReference type="Gene3D" id="1.20.272.10">
    <property type="match status" value="1"/>
</dbReference>
<dbReference type="PANTHER" id="PTHR13779">
    <property type="entry name" value="WERNER HELICASE-INTERACTING PROTEIN 1 FAMILY MEMBER"/>
    <property type="match status" value="1"/>
</dbReference>
<evidence type="ECO:0000313" key="9">
    <source>
        <dbReference type="Proteomes" id="UP000255234"/>
    </source>
</evidence>
<gene>
    <name evidence="8" type="primary">rarA</name>
    <name evidence="8" type="ORF">NCTC10571_01729</name>
</gene>
<dbReference type="GO" id="GO:0005524">
    <property type="term" value="F:ATP binding"/>
    <property type="evidence" value="ECO:0007669"/>
    <property type="project" value="UniProtKB-KW"/>
</dbReference>
<feature type="domain" description="AAA+ ATPase" evidence="7">
    <location>
        <begin position="65"/>
        <end position="181"/>
    </location>
</feature>
<dbReference type="SUPFAM" id="SSF52540">
    <property type="entry name" value="P-loop containing nucleoside triphosphate hydrolases"/>
    <property type="match status" value="1"/>
</dbReference>